<name>A0A847S6T8_9NEIS</name>
<feature type="domain" description="HTH marR-type" evidence="1">
    <location>
        <begin position="26"/>
        <end position="125"/>
    </location>
</feature>
<organism evidence="2 3">
    <name type="scientific">Leeia aquatica</name>
    <dbReference type="NCBI Taxonomy" id="2725557"/>
    <lineage>
        <taxon>Bacteria</taxon>
        <taxon>Pseudomonadati</taxon>
        <taxon>Pseudomonadota</taxon>
        <taxon>Betaproteobacteria</taxon>
        <taxon>Neisseriales</taxon>
        <taxon>Leeiaceae</taxon>
        <taxon>Leeia</taxon>
    </lineage>
</organism>
<evidence type="ECO:0000259" key="1">
    <source>
        <dbReference type="SMART" id="SM00347"/>
    </source>
</evidence>
<reference evidence="2 3" key="1">
    <citation type="submission" date="2020-04" db="EMBL/GenBank/DDBJ databases">
        <title>Draft genome of Leeia sp. IMCC25680.</title>
        <authorList>
            <person name="Song J."/>
            <person name="Cho J.-C."/>
        </authorList>
    </citation>
    <scope>NUCLEOTIDE SEQUENCE [LARGE SCALE GENOMIC DNA]</scope>
    <source>
        <strain evidence="2 3">IMCC25680</strain>
    </source>
</reference>
<keyword evidence="3" id="KW-1185">Reference proteome</keyword>
<sequence>MEISIEAASNQLAALGDLLRDVQEAALAKATERPMTEIATLFSVRHCDQFTVGWLASVLGVTHSAAVRIADRLSGEGLLQRTPQANRRFVGLVLTEAGVAEADRLLAIRRQVLTDLFSGLEPLLLAAQPLAAALLQRHTTSELVSYQRCRFCDEALCGETCPVDRACQRLPSNGAG</sequence>
<dbReference type="Proteomes" id="UP000587991">
    <property type="component" value="Unassembled WGS sequence"/>
</dbReference>
<dbReference type="InterPro" id="IPR036388">
    <property type="entry name" value="WH-like_DNA-bd_sf"/>
</dbReference>
<dbReference type="InterPro" id="IPR000835">
    <property type="entry name" value="HTH_MarR-typ"/>
</dbReference>
<dbReference type="InterPro" id="IPR036390">
    <property type="entry name" value="WH_DNA-bd_sf"/>
</dbReference>
<dbReference type="Gene3D" id="1.10.10.10">
    <property type="entry name" value="Winged helix-like DNA-binding domain superfamily/Winged helix DNA-binding domain"/>
    <property type="match status" value="1"/>
</dbReference>
<dbReference type="SUPFAM" id="SSF46785">
    <property type="entry name" value="Winged helix' DNA-binding domain"/>
    <property type="match status" value="1"/>
</dbReference>
<dbReference type="SMART" id="SM00347">
    <property type="entry name" value="HTH_MARR"/>
    <property type="match status" value="1"/>
</dbReference>
<dbReference type="AlphaFoldDB" id="A0A847S6T8"/>
<dbReference type="GO" id="GO:0003700">
    <property type="term" value="F:DNA-binding transcription factor activity"/>
    <property type="evidence" value="ECO:0007669"/>
    <property type="project" value="InterPro"/>
</dbReference>
<dbReference type="RefSeq" id="WP_168877259.1">
    <property type="nucleotide sequence ID" value="NZ_JABAIM010000002.1"/>
</dbReference>
<dbReference type="Pfam" id="PF01047">
    <property type="entry name" value="MarR"/>
    <property type="match status" value="1"/>
</dbReference>
<evidence type="ECO:0000313" key="2">
    <source>
        <dbReference type="EMBL" id="NLR75604.1"/>
    </source>
</evidence>
<dbReference type="EMBL" id="JABAIM010000002">
    <property type="protein sequence ID" value="NLR75604.1"/>
    <property type="molecule type" value="Genomic_DNA"/>
</dbReference>
<comment type="caution">
    <text evidence="2">The sequence shown here is derived from an EMBL/GenBank/DDBJ whole genome shotgun (WGS) entry which is preliminary data.</text>
</comment>
<accession>A0A847S6T8</accession>
<proteinExistence type="predicted"/>
<evidence type="ECO:0000313" key="3">
    <source>
        <dbReference type="Proteomes" id="UP000587991"/>
    </source>
</evidence>
<protein>
    <submittedName>
        <fullName evidence="2">MarR family transcriptional regulator</fullName>
    </submittedName>
</protein>
<gene>
    <name evidence="2" type="ORF">HF682_10570</name>
</gene>